<evidence type="ECO:0000256" key="1">
    <source>
        <dbReference type="ARBA" id="ARBA00022490"/>
    </source>
</evidence>
<dbReference type="FunFam" id="3.30.950.10:FF:000002">
    <property type="entry name" value="Ribosomal RNA small subunit methyltransferase I"/>
    <property type="match status" value="1"/>
</dbReference>
<dbReference type="InterPro" id="IPR000878">
    <property type="entry name" value="4pyrrol_Mease"/>
</dbReference>
<dbReference type="EMBL" id="VDCI01000002">
    <property type="protein sequence ID" value="TNJ37195.1"/>
    <property type="molecule type" value="Genomic_DNA"/>
</dbReference>
<accession>A0A5C4S1P2</accession>
<keyword evidence="3 6" id="KW-0489">Methyltransferase</keyword>
<dbReference type="PANTHER" id="PTHR46111">
    <property type="entry name" value="RIBOSOMAL RNA SMALL SUBUNIT METHYLTRANSFERASE I"/>
    <property type="match status" value="1"/>
</dbReference>
<keyword evidence="4 6" id="KW-0808">Transferase</keyword>
<evidence type="ECO:0000313" key="9">
    <source>
        <dbReference type="Proteomes" id="UP000309544"/>
    </source>
</evidence>
<dbReference type="InterPro" id="IPR035996">
    <property type="entry name" value="4pyrrol_Methylase_sf"/>
</dbReference>
<keyword evidence="5 6" id="KW-0949">S-adenosyl-L-methionine</keyword>
<sequence length="242" mass="26483">MSESGTLYIVATPLGNLDDITFRAVQTLREADAIACEDTRRASILLRHLSITGKRLLSYHSHNEHKTAGTITGLLLDGTSVALVTDAGTPAVSDPGYTLVQEAWEAGIRIVPIPGPSALTTALSVCPLPTSSFYFAGFLPHKKGRKSRLEYLASLQSTFVLYESPYRIPKLLDELDIHCPDARIFVARELTKLHEELLCGSSGELREHFMNRKIRGEFVVIVSPAPSLSTTKNSSNTDADHH</sequence>
<dbReference type="FunFam" id="3.40.1010.10:FF:000007">
    <property type="entry name" value="Ribosomal RNA small subunit methyltransferase I"/>
    <property type="match status" value="1"/>
</dbReference>
<dbReference type="SUPFAM" id="SSF53790">
    <property type="entry name" value="Tetrapyrrole methylase"/>
    <property type="match status" value="1"/>
</dbReference>
<evidence type="ECO:0000256" key="2">
    <source>
        <dbReference type="ARBA" id="ARBA00022552"/>
    </source>
</evidence>
<evidence type="ECO:0000256" key="6">
    <source>
        <dbReference type="HAMAP-Rule" id="MF_01877"/>
    </source>
</evidence>
<dbReference type="Proteomes" id="UP000309544">
    <property type="component" value="Unassembled WGS sequence"/>
</dbReference>
<dbReference type="Gene3D" id="3.40.1010.10">
    <property type="entry name" value="Cobalt-precorrin-4 Transmethylase, Domain 1"/>
    <property type="match status" value="1"/>
</dbReference>
<gene>
    <name evidence="6 8" type="primary">rsmI</name>
    <name evidence="8" type="ORF">FGF68_02930</name>
</gene>
<dbReference type="CDD" id="cd11648">
    <property type="entry name" value="RsmI"/>
    <property type="match status" value="1"/>
</dbReference>
<dbReference type="Gene3D" id="3.30.950.10">
    <property type="entry name" value="Methyltransferase, Cobalt-precorrin-4 Transmethylase, Domain 2"/>
    <property type="match status" value="1"/>
</dbReference>
<dbReference type="AlphaFoldDB" id="A0A5C4S1P2"/>
<feature type="domain" description="Tetrapyrrole methylase" evidence="7">
    <location>
        <begin position="6"/>
        <end position="205"/>
    </location>
</feature>
<comment type="subcellular location">
    <subcellularLocation>
        <location evidence="6">Cytoplasm</location>
    </subcellularLocation>
</comment>
<keyword evidence="9" id="KW-1185">Reference proteome</keyword>
<dbReference type="HAMAP" id="MF_01877">
    <property type="entry name" value="16SrRNA_methyltr_I"/>
    <property type="match status" value="1"/>
</dbReference>
<dbReference type="NCBIfam" id="TIGR00096">
    <property type="entry name" value="16S rRNA (cytidine(1402)-2'-O)-methyltransferase"/>
    <property type="match status" value="1"/>
</dbReference>
<evidence type="ECO:0000256" key="3">
    <source>
        <dbReference type="ARBA" id="ARBA00022603"/>
    </source>
</evidence>
<dbReference type="InterPro" id="IPR014777">
    <property type="entry name" value="4pyrrole_Mease_sub1"/>
</dbReference>
<dbReference type="GO" id="GO:0070677">
    <property type="term" value="F:rRNA (cytosine-2'-O-)-methyltransferase activity"/>
    <property type="evidence" value="ECO:0007669"/>
    <property type="project" value="UniProtKB-UniRule"/>
</dbReference>
<dbReference type="Pfam" id="PF00590">
    <property type="entry name" value="TP_methylase"/>
    <property type="match status" value="1"/>
</dbReference>
<reference evidence="8 9" key="1">
    <citation type="submission" date="2019-05" db="EMBL/GenBank/DDBJ databases">
        <title>Draft Whole-Genome sequence of the green sulfur bacterium Prosthecochloris vibrioformis DSM 260.</title>
        <authorList>
            <person name="Meyer T.E."/>
            <person name="Kyndt J.A."/>
        </authorList>
    </citation>
    <scope>NUCLEOTIDE SEQUENCE [LARGE SCALE GENOMIC DNA]</scope>
    <source>
        <strain evidence="8 9">DSM 260</strain>
    </source>
</reference>
<organism evidence="8 9">
    <name type="scientific">Prosthecochloris vibrioformis</name>
    <name type="common">Chlorobium vibrioforme</name>
    <dbReference type="NCBI Taxonomy" id="1098"/>
    <lineage>
        <taxon>Bacteria</taxon>
        <taxon>Pseudomonadati</taxon>
        <taxon>Chlorobiota</taxon>
        <taxon>Chlorobiia</taxon>
        <taxon>Chlorobiales</taxon>
        <taxon>Chlorobiaceae</taxon>
        <taxon>Prosthecochloris</taxon>
    </lineage>
</organism>
<dbReference type="InterPro" id="IPR008189">
    <property type="entry name" value="rRNA_ssu_MeTfrase_I"/>
</dbReference>
<evidence type="ECO:0000259" key="7">
    <source>
        <dbReference type="Pfam" id="PF00590"/>
    </source>
</evidence>
<dbReference type="GO" id="GO:0005737">
    <property type="term" value="C:cytoplasm"/>
    <property type="evidence" value="ECO:0007669"/>
    <property type="project" value="UniProtKB-SubCell"/>
</dbReference>
<name>A0A5C4S1P2_PROVB</name>
<comment type="catalytic activity">
    <reaction evidence="6">
        <text>cytidine(1402) in 16S rRNA + S-adenosyl-L-methionine = 2'-O-methylcytidine(1402) in 16S rRNA + S-adenosyl-L-homocysteine + H(+)</text>
        <dbReference type="Rhea" id="RHEA:42924"/>
        <dbReference type="Rhea" id="RHEA-COMP:10285"/>
        <dbReference type="Rhea" id="RHEA-COMP:10286"/>
        <dbReference type="ChEBI" id="CHEBI:15378"/>
        <dbReference type="ChEBI" id="CHEBI:57856"/>
        <dbReference type="ChEBI" id="CHEBI:59789"/>
        <dbReference type="ChEBI" id="CHEBI:74495"/>
        <dbReference type="ChEBI" id="CHEBI:82748"/>
        <dbReference type="EC" id="2.1.1.198"/>
    </reaction>
</comment>
<comment type="similarity">
    <text evidence="6">Belongs to the methyltransferase superfamily. RsmI family.</text>
</comment>
<keyword evidence="1 6" id="KW-0963">Cytoplasm</keyword>
<evidence type="ECO:0000256" key="5">
    <source>
        <dbReference type="ARBA" id="ARBA00022691"/>
    </source>
</evidence>
<evidence type="ECO:0000313" key="8">
    <source>
        <dbReference type="EMBL" id="TNJ37195.1"/>
    </source>
</evidence>
<dbReference type="RefSeq" id="WP_068866469.1">
    <property type="nucleotide sequence ID" value="NZ_VDCI01000002.1"/>
</dbReference>
<comment type="caution">
    <text evidence="8">The sequence shown here is derived from an EMBL/GenBank/DDBJ whole genome shotgun (WGS) entry which is preliminary data.</text>
</comment>
<dbReference type="PANTHER" id="PTHR46111:SF1">
    <property type="entry name" value="RIBOSOMAL RNA SMALL SUBUNIT METHYLTRANSFERASE I"/>
    <property type="match status" value="1"/>
</dbReference>
<keyword evidence="2 6" id="KW-0698">rRNA processing</keyword>
<protein>
    <recommendedName>
        <fullName evidence="6">Ribosomal RNA small subunit methyltransferase I</fullName>
        <ecNumber evidence="6">2.1.1.198</ecNumber>
    </recommendedName>
    <alternativeName>
        <fullName evidence="6">16S rRNA 2'-O-ribose C1402 methyltransferase</fullName>
    </alternativeName>
    <alternativeName>
        <fullName evidence="6">rRNA (cytidine-2'-O-)-methyltransferase RsmI</fullName>
    </alternativeName>
</protein>
<dbReference type="InterPro" id="IPR014776">
    <property type="entry name" value="4pyrrole_Mease_sub2"/>
</dbReference>
<dbReference type="PIRSF" id="PIRSF005917">
    <property type="entry name" value="MTase_YraL"/>
    <property type="match status" value="1"/>
</dbReference>
<comment type="function">
    <text evidence="6">Catalyzes the 2'-O-methylation of the ribose of cytidine 1402 (C1402) in 16S rRNA.</text>
</comment>
<evidence type="ECO:0000256" key="4">
    <source>
        <dbReference type="ARBA" id="ARBA00022679"/>
    </source>
</evidence>
<dbReference type="EC" id="2.1.1.198" evidence="6"/>
<proteinExistence type="inferred from homology"/>